<feature type="region of interest" description="Disordered" evidence="1">
    <location>
        <begin position="243"/>
        <end position="309"/>
    </location>
</feature>
<sequence length="618" mass="67788">MNEHSYEEESASYLSEEGSDLASAATNLSHEALDDRSSYTEADETFADRSLSLDDGTDQQIPLAGEDDGEYEVEGADKPPPMMSRLAAGMRKSLTNLFGIFGGPVVENLGEEEEEEESYAGSVEGSLVDDDVSRSVNGSSLADDASLVSEIDHMEVVAADVKEAADEQEGVVPEEAAQPVDQKPDEDVEIHSLLLDEGVAAPAPVIAASPVAAAVGSSGLRTMETMVIEEELAVVEVIHTHSAFEQSDSEDEEEEGKKVEVKEQKVVEEKKVEEKKVEDEDEEEEEEEGEQEEEDEEEEVSQSYIDAMDKRLRALTKNELSAQLKPRGEKTYGLKEELVVRLRNCYLREEKEARQKQQSAGGDAAAQRAKTTATATKLVDSLLAAVPATPTRKRGRPQKKPATPATPEAKAEAAADDEEQQVVVAEPTKAKKVAKRRKVAPVVVLDEDESTPDEQEEDVEMKTSSPSSSSSTTTSTTTTVTRSMWPSLVPKTLPQAYEPSCGWDASLGGGEEKLPFSLPDPDTVREWDLENDEGLHNQVALLRLWVLSQPINLNKKHSKTNPTFFEALEEWERPAKRETKKEQLERLQGCYGEWVYGTTDAPEVPLEKPAGRAAARRK</sequence>
<organism evidence="3 4">
    <name type="scientific">Acanthamoeba castellanii (strain ATCC 30010 / Neff)</name>
    <dbReference type="NCBI Taxonomy" id="1257118"/>
    <lineage>
        <taxon>Eukaryota</taxon>
        <taxon>Amoebozoa</taxon>
        <taxon>Discosea</taxon>
        <taxon>Longamoebia</taxon>
        <taxon>Centramoebida</taxon>
        <taxon>Acanthamoebidae</taxon>
        <taxon>Acanthamoeba</taxon>
    </lineage>
</organism>
<dbReference type="GeneID" id="14918445"/>
<evidence type="ECO:0000313" key="4">
    <source>
        <dbReference type="Proteomes" id="UP000011083"/>
    </source>
</evidence>
<dbReference type="Proteomes" id="UP000011083">
    <property type="component" value="Unassembled WGS sequence"/>
</dbReference>
<name>L8GW75_ACACF</name>
<dbReference type="KEGG" id="acan:ACA1_058230"/>
<feature type="region of interest" description="Disordered" evidence="1">
    <location>
        <begin position="445"/>
        <end position="483"/>
    </location>
</feature>
<dbReference type="InterPro" id="IPR003034">
    <property type="entry name" value="SAP_dom"/>
</dbReference>
<gene>
    <name evidence="3" type="ORF">ACA1_058230</name>
</gene>
<proteinExistence type="predicted"/>
<feature type="compositionally biased region" description="Acidic residues" evidence="1">
    <location>
        <begin position="445"/>
        <end position="459"/>
    </location>
</feature>
<feature type="compositionally biased region" description="Basic and acidic residues" evidence="1">
    <location>
        <begin position="255"/>
        <end position="278"/>
    </location>
</feature>
<keyword evidence="4" id="KW-1185">Reference proteome</keyword>
<feature type="region of interest" description="Disordered" evidence="1">
    <location>
        <begin position="350"/>
        <end position="423"/>
    </location>
</feature>
<feature type="domain" description="SAP" evidence="2">
    <location>
        <begin position="312"/>
        <end position="346"/>
    </location>
</feature>
<feature type="compositionally biased region" description="Low complexity" evidence="1">
    <location>
        <begin position="463"/>
        <end position="483"/>
    </location>
</feature>
<feature type="region of interest" description="Disordered" evidence="1">
    <location>
        <begin position="1"/>
        <end position="82"/>
    </location>
</feature>
<dbReference type="SMR" id="L8GW75"/>
<evidence type="ECO:0000259" key="2">
    <source>
        <dbReference type="PROSITE" id="PS50800"/>
    </source>
</evidence>
<dbReference type="EMBL" id="KB007974">
    <property type="protein sequence ID" value="ELR17167.1"/>
    <property type="molecule type" value="Genomic_DNA"/>
</dbReference>
<dbReference type="PROSITE" id="PS50800">
    <property type="entry name" value="SAP"/>
    <property type="match status" value="1"/>
</dbReference>
<evidence type="ECO:0000313" key="3">
    <source>
        <dbReference type="EMBL" id="ELR17167.1"/>
    </source>
</evidence>
<feature type="compositionally biased region" description="Acidic residues" evidence="1">
    <location>
        <begin position="279"/>
        <end position="300"/>
    </location>
</feature>
<feature type="compositionally biased region" description="Acidic residues" evidence="1">
    <location>
        <begin position="109"/>
        <end position="118"/>
    </location>
</feature>
<dbReference type="VEuPathDB" id="AmoebaDB:ACA1_058230"/>
<accession>L8GW75</accession>
<reference evidence="3 4" key="1">
    <citation type="journal article" date="2013" name="Genome Biol.">
        <title>Genome of Acanthamoeba castellanii highlights extensive lateral gene transfer and early evolution of tyrosine kinase signaling.</title>
        <authorList>
            <person name="Clarke M."/>
            <person name="Lohan A.J."/>
            <person name="Liu B."/>
            <person name="Lagkouvardos I."/>
            <person name="Roy S."/>
            <person name="Zafar N."/>
            <person name="Bertelli C."/>
            <person name="Schilde C."/>
            <person name="Kianianmomeni A."/>
            <person name="Burglin T.R."/>
            <person name="Frech C."/>
            <person name="Turcotte B."/>
            <person name="Kopec K.O."/>
            <person name="Synnott J.M."/>
            <person name="Choo C."/>
            <person name="Paponov I."/>
            <person name="Finkler A."/>
            <person name="Soon Heng Tan C."/>
            <person name="Hutchins A.P."/>
            <person name="Weinmeier T."/>
            <person name="Rattei T."/>
            <person name="Chu J.S."/>
            <person name="Gimenez G."/>
            <person name="Irimia M."/>
            <person name="Rigden D.J."/>
            <person name="Fitzpatrick D.A."/>
            <person name="Lorenzo-Morales J."/>
            <person name="Bateman A."/>
            <person name="Chiu C.H."/>
            <person name="Tang P."/>
            <person name="Hegemann P."/>
            <person name="Fromm H."/>
            <person name="Raoult D."/>
            <person name="Greub G."/>
            <person name="Miranda-Saavedra D."/>
            <person name="Chen N."/>
            <person name="Nash P."/>
            <person name="Ginger M.L."/>
            <person name="Horn M."/>
            <person name="Schaap P."/>
            <person name="Caler L."/>
            <person name="Loftus B."/>
        </authorList>
    </citation>
    <scope>NUCLEOTIDE SEQUENCE [LARGE SCALE GENOMIC DNA]</scope>
    <source>
        <strain evidence="3 4">Neff</strain>
    </source>
</reference>
<protein>
    <recommendedName>
        <fullName evidence="2">SAP domain-containing protein</fullName>
    </recommendedName>
</protein>
<dbReference type="RefSeq" id="XP_004339180.1">
    <property type="nucleotide sequence ID" value="XM_004339132.1"/>
</dbReference>
<feature type="compositionally biased region" description="Acidic residues" evidence="1">
    <location>
        <begin position="65"/>
        <end position="74"/>
    </location>
</feature>
<evidence type="ECO:0000256" key="1">
    <source>
        <dbReference type="SAM" id="MobiDB-lite"/>
    </source>
</evidence>
<feature type="compositionally biased region" description="Low complexity" evidence="1">
    <location>
        <begin position="364"/>
        <end position="376"/>
    </location>
</feature>
<dbReference type="AlphaFoldDB" id="L8GW75"/>
<feature type="region of interest" description="Disordered" evidence="1">
    <location>
        <begin position="109"/>
        <end position="142"/>
    </location>
</feature>
<feature type="region of interest" description="Disordered" evidence="1">
    <location>
        <begin position="164"/>
        <end position="185"/>
    </location>
</feature>